<name>A0A433MQE4_9BURK</name>
<dbReference type="RefSeq" id="WP_126024161.1">
    <property type="nucleotide sequence ID" value="NZ_JACIFZ010000001.1"/>
</dbReference>
<accession>A0A433MQE4</accession>
<evidence type="ECO:0000313" key="4">
    <source>
        <dbReference type="Proteomes" id="UP000281118"/>
    </source>
</evidence>
<organism evidence="3 4">
    <name type="scientific">Variovorax guangxiensis</name>
    <dbReference type="NCBI Taxonomy" id="1775474"/>
    <lineage>
        <taxon>Bacteria</taxon>
        <taxon>Pseudomonadati</taxon>
        <taxon>Pseudomonadota</taxon>
        <taxon>Betaproteobacteria</taxon>
        <taxon>Burkholderiales</taxon>
        <taxon>Comamonadaceae</taxon>
        <taxon>Variovorax</taxon>
    </lineage>
</organism>
<keyword evidence="1" id="KW-0472">Membrane</keyword>
<sequence>MLSLFIWIAAHAAEALFCLWVLRWGGAERLEGTFASGFLISNFAPRWSAEGLKMAALILLVFCAVSFAAGLFVPGLRCWGSC</sequence>
<evidence type="ECO:0000313" key="2">
    <source>
        <dbReference type="EMBL" id="MBB4220597.1"/>
    </source>
</evidence>
<keyword evidence="1" id="KW-0812">Transmembrane</keyword>
<dbReference type="AlphaFoldDB" id="A0A433MQE4"/>
<evidence type="ECO:0000313" key="3">
    <source>
        <dbReference type="EMBL" id="RUR70053.1"/>
    </source>
</evidence>
<reference evidence="3 4" key="1">
    <citation type="submission" date="2018-12" db="EMBL/GenBank/DDBJ databases">
        <title>The genome sequences of Variovorax guangxiensis DSM 27352.</title>
        <authorList>
            <person name="Gao J."/>
            <person name="Sun J."/>
        </authorList>
    </citation>
    <scope>NUCLEOTIDE SEQUENCE [LARGE SCALE GENOMIC DNA]</scope>
    <source>
        <strain evidence="3 4">DSM 27352</strain>
    </source>
</reference>
<dbReference type="EMBL" id="RXFT01000011">
    <property type="protein sequence ID" value="RUR70053.1"/>
    <property type="molecule type" value="Genomic_DNA"/>
</dbReference>
<reference evidence="2 5" key="2">
    <citation type="submission" date="2020-08" db="EMBL/GenBank/DDBJ databases">
        <title>Genomic Encyclopedia of Type Strains, Phase IV (KMG-V): Genome sequencing to study the core and pangenomes of soil and plant-associated prokaryotes.</title>
        <authorList>
            <person name="Whitman W."/>
        </authorList>
    </citation>
    <scope>NUCLEOTIDE SEQUENCE [LARGE SCALE GENOMIC DNA]</scope>
    <source>
        <strain evidence="2 5">34/80</strain>
    </source>
</reference>
<protein>
    <submittedName>
        <fullName evidence="3">Uncharacterized protein</fullName>
    </submittedName>
</protein>
<evidence type="ECO:0000313" key="5">
    <source>
        <dbReference type="Proteomes" id="UP000524450"/>
    </source>
</evidence>
<dbReference type="OrthoDB" id="8611964at2"/>
<dbReference type="Proteomes" id="UP000281118">
    <property type="component" value="Unassembled WGS sequence"/>
</dbReference>
<comment type="caution">
    <text evidence="3">The sequence shown here is derived from an EMBL/GenBank/DDBJ whole genome shotgun (WGS) entry which is preliminary data.</text>
</comment>
<keyword evidence="1" id="KW-1133">Transmembrane helix</keyword>
<dbReference type="Proteomes" id="UP000524450">
    <property type="component" value="Unassembled WGS sequence"/>
</dbReference>
<gene>
    <name evidence="3" type="ORF">EJP67_23645</name>
    <name evidence="2" type="ORF">GGD71_001344</name>
</gene>
<feature type="transmembrane region" description="Helical" evidence="1">
    <location>
        <begin position="54"/>
        <end position="76"/>
    </location>
</feature>
<evidence type="ECO:0000256" key="1">
    <source>
        <dbReference type="SAM" id="Phobius"/>
    </source>
</evidence>
<dbReference type="EMBL" id="JACIFZ010000001">
    <property type="protein sequence ID" value="MBB4220597.1"/>
    <property type="molecule type" value="Genomic_DNA"/>
</dbReference>
<proteinExistence type="predicted"/>